<protein>
    <submittedName>
        <fullName evidence="2">Xylene monooxygenase electron transfer component</fullName>
    </submittedName>
</protein>
<dbReference type="PROSITE" id="PS51085">
    <property type="entry name" value="2FE2S_FER_2"/>
    <property type="match status" value="1"/>
</dbReference>
<dbReference type="SUPFAM" id="SSF54292">
    <property type="entry name" value="2Fe-2S ferredoxin-like"/>
    <property type="match status" value="1"/>
</dbReference>
<dbReference type="GO" id="GO:0004497">
    <property type="term" value="F:monooxygenase activity"/>
    <property type="evidence" value="ECO:0007669"/>
    <property type="project" value="UniProtKB-KW"/>
</dbReference>
<organism evidence="2 3">
    <name type="scientific">Robinsoniella peoriensis</name>
    <dbReference type="NCBI Taxonomy" id="180332"/>
    <lineage>
        <taxon>Bacteria</taxon>
        <taxon>Bacillati</taxon>
        <taxon>Bacillota</taxon>
        <taxon>Clostridia</taxon>
        <taxon>Lachnospirales</taxon>
        <taxon>Lachnospiraceae</taxon>
        <taxon>Robinsoniella</taxon>
    </lineage>
</organism>
<dbReference type="InterPro" id="IPR052911">
    <property type="entry name" value="Corrinoid_activation_enz"/>
</dbReference>
<accession>A0A4U8Q965</accession>
<feature type="domain" description="2Fe-2S ferredoxin-type" evidence="1">
    <location>
        <begin position="220"/>
        <end position="313"/>
    </location>
</feature>
<keyword evidence="2" id="KW-0503">Monooxygenase</keyword>
<dbReference type="Pfam" id="PF17651">
    <property type="entry name" value="Raco_middle"/>
    <property type="match status" value="1"/>
</dbReference>
<dbReference type="AlphaFoldDB" id="A0A4U8Q965"/>
<reference evidence="2 3" key="1">
    <citation type="journal article" date="2019" name="Anaerobe">
        <title>Detection of Robinsoniella peoriensis in multiple bone samples of a trauma patient.</title>
        <authorList>
            <person name="Schrottner P."/>
            <person name="Hartwich K."/>
            <person name="Bunk B."/>
            <person name="Schober I."/>
            <person name="Helbig S."/>
            <person name="Rudolph W.W."/>
            <person name="Gunzer F."/>
        </authorList>
    </citation>
    <scope>NUCLEOTIDE SEQUENCE [LARGE SCALE GENOMIC DNA]</scope>
    <source>
        <strain evidence="2 3">DSM 106044</strain>
    </source>
</reference>
<dbReference type="SUPFAM" id="SSF56507">
    <property type="entry name" value="Methionine synthase activation domain-like"/>
    <property type="match status" value="1"/>
</dbReference>
<dbReference type="Proteomes" id="UP000306509">
    <property type="component" value="Unassembled WGS sequence"/>
</dbReference>
<keyword evidence="2" id="KW-0560">Oxidoreductase</keyword>
<dbReference type="Pfam" id="PF00111">
    <property type="entry name" value="Fer2"/>
    <property type="match status" value="1"/>
</dbReference>
<dbReference type="Pfam" id="PF14574">
    <property type="entry name" value="RACo_C_ter"/>
    <property type="match status" value="1"/>
</dbReference>
<dbReference type="InterPro" id="IPR037010">
    <property type="entry name" value="VitB12-dep_Met_synth_activ_sf"/>
</dbReference>
<gene>
    <name evidence="2" type="primary">xylA_3</name>
    <name evidence="2" type="ORF">DSM106044_01616</name>
</gene>
<dbReference type="EMBL" id="QGQD01000037">
    <property type="protein sequence ID" value="TLD01471.1"/>
    <property type="molecule type" value="Genomic_DNA"/>
</dbReference>
<dbReference type="PANTHER" id="PTHR42895">
    <property type="entry name" value="IRON-SULFUR CLUSTER-BINDING PROTEIN-RELATED"/>
    <property type="match status" value="1"/>
</dbReference>
<dbReference type="RefSeq" id="WP_243133013.1">
    <property type="nucleotide sequence ID" value="NZ_QGQD01000037.1"/>
</dbReference>
<dbReference type="CDD" id="cd00207">
    <property type="entry name" value="fer2"/>
    <property type="match status" value="1"/>
</dbReference>
<dbReference type="InterPro" id="IPR036010">
    <property type="entry name" value="2Fe-2S_ferredoxin-like_sf"/>
</dbReference>
<dbReference type="GO" id="GO:0008705">
    <property type="term" value="F:methionine synthase activity"/>
    <property type="evidence" value="ECO:0007669"/>
    <property type="project" value="InterPro"/>
</dbReference>
<dbReference type="InterPro" id="IPR027980">
    <property type="entry name" value="RACo_C"/>
</dbReference>
<proteinExistence type="predicted"/>
<name>A0A4U8Q965_9FIRM</name>
<dbReference type="InterPro" id="IPR001041">
    <property type="entry name" value="2Fe-2S_ferredoxin-type"/>
</dbReference>
<dbReference type="Gene3D" id="3.40.109.40">
    <property type="match status" value="1"/>
</dbReference>
<dbReference type="PANTHER" id="PTHR42895:SF2">
    <property type="entry name" value="IRON-SULFUR CLUSTER PROTEIN"/>
    <property type="match status" value="1"/>
</dbReference>
<dbReference type="InterPro" id="IPR012675">
    <property type="entry name" value="Beta-grasp_dom_sf"/>
</dbReference>
<dbReference type="Gene3D" id="3.10.20.30">
    <property type="match status" value="1"/>
</dbReference>
<sequence>MQITRKGEIICLDGFDVRIDKKVVLQLLDCKEDNPIYEEVEEEYEELQEIVYGKIDPHALIKFDEVPKEIAKQINLREKQAAYVLTTVGREVSAYSTLMFQQGDYLKGMLIDAMADSFLFQMEDALQDVLREECANRKAGIKKRLEAPHDIPMEMQQVMHRQIRAEEMLGIGITSGYMFDPVKTSCLILVLTDDEKEFRMQHDCRKCSALHCKLRKVAPVMIEVIENGKSYRIPCAEKQSILDALIAHDVYFSAVCGGKGICGKCKIQLLEGSLDVTPSDEKKFTKEELEKGYRLSCRAFPKEDCKIALDRNDESDFEIVSDYSGKQSDSGASNDTAFGIAIDIGTTTIALNLIGKQSKEVVYSFSTINKQRSFGADVISRIQASNDGKKKELQASIRQDLLTGIREIIKETGISPKQVEQVVIGCNTTMGHLLMGYSCETLGVVPFTPVNIKMIKEPFEKIMGSGLLDCELAVLPGISTYVGGDIVSGMYFCDFFKSEDICLLVDLGTNGEMALGNKDKILVSSTAAGPAFEGGNITWGMGSVKGAVCGVRLDKEKAEVETIGNEPPIGLCGTGVIEIAAELVREEFVDETGLLDEDYFDDGFPIAKTPDGKNIVFTQKDVREIQLAKAAVRGGVETLLLRYGVTYDQVKTVYLAGGFGFHIDTKKAFQIGMLPREFANKIQTVGNSSLGGAIRYFISEDGDREMERMVDLSKEINLSSDKEFNDFYMEHMFFE</sequence>
<dbReference type="SUPFAM" id="SSF53067">
    <property type="entry name" value="Actin-like ATPase domain"/>
    <property type="match status" value="1"/>
</dbReference>
<evidence type="ECO:0000313" key="3">
    <source>
        <dbReference type="Proteomes" id="UP000306509"/>
    </source>
</evidence>
<dbReference type="Gene3D" id="3.30.420.480">
    <property type="entry name" value="Domain of unknown function (DUF4445)"/>
    <property type="match status" value="1"/>
</dbReference>
<dbReference type="InterPro" id="IPR041414">
    <property type="entry name" value="Raco-like_middle"/>
</dbReference>
<dbReference type="InterPro" id="IPR043129">
    <property type="entry name" value="ATPase_NBD"/>
</dbReference>
<dbReference type="STRING" id="180332.GCA_000797495_03089"/>
<evidence type="ECO:0000313" key="2">
    <source>
        <dbReference type="EMBL" id="TLD01471.1"/>
    </source>
</evidence>
<dbReference type="GO" id="GO:0051536">
    <property type="term" value="F:iron-sulfur cluster binding"/>
    <property type="evidence" value="ECO:0007669"/>
    <property type="project" value="InterPro"/>
</dbReference>
<dbReference type="InterPro" id="IPR042259">
    <property type="entry name" value="Raco-like_middle_sf"/>
</dbReference>
<comment type="caution">
    <text evidence="2">The sequence shown here is derived from an EMBL/GenBank/DDBJ whole genome shotgun (WGS) entry which is preliminary data.</text>
</comment>
<evidence type="ECO:0000259" key="1">
    <source>
        <dbReference type="PROSITE" id="PS51085"/>
    </source>
</evidence>
<keyword evidence="3" id="KW-1185">Reference proteome</keyword>